<evidence type="ECO:0000313" key="7">
    <source>
        <dbReference type="EMBL" id="SUZ60078.1"/>
    </source>
</evidence>
<proteinExistence type="predicted"/>
<evidence type="ECO:0000256" key="1">
    <source>
        <dbReference type="ARBA" id="ARBA00004651"/>
    </source>
</evidence>
<dbReference type="Pfam" id="PF03626">
    <property type="entry name" value="COX4_pro"/>
    <property type="match status" value="1"/>
</dbReference>
<evidence type="ECO:0000256" key="4">
    <source>
        <dbReference type="ARBA" id="ARBA00022989"/>
    </source>
</evidence>
<feature type="transmembrane region" description="Helical" evidence="6">
    <location>
        <begin position="56"/>
        <end position="78"/>
    </location>
</feature>
<dbReference type="GO" id="GO:0005886">
    <property type="term" value="C:plasma membrane"/>
    <property type="evidence" value="ECO:0007669"/>
    <property type="project" value="UniProtKB-SubCell"/>
</dbReference>
<name>A0A381P1L4_9ZZZZ</name>
<protein>
    <recommendedName>
        <fullName evidence="8">Cytochrome C oxidase subunit IV</fullName>
    </recommendedName>
</protein>
<gene>
    <name evidence="7" type="ORF">METZ01_LOCUS12932</name>
</gene>
<sequence length="121" mass="13830">VEDKKPFIHPSYYPGETPEAEHPLSLYMSVWILLFVLSAFSYMVDYMNVEGYLRAFLITIFAFLKAGLVVGVFMHMAWERMALIYAIMLPPLFLLALVGILSVDGAFVYYIRDLFMSVNAS</sequence>
<evidence type="ECO:0000256" key="5">
    <source>
        <dbReference type="ARBA" id="ARBA00023136"/>
    </source>
</evidence>
<feature type="transmembrane region" description="Helical" evidence="6">
    <location>
        <begin position="24"/>
        <end position="44"/>
    </location>
</feature>
<dbReference type="InterPro" id="IPR005171">
    <property type="entry name" value="Cyt_c_oxidase_su4_prok"/>
</dbReference>
<keyword evidence="4 6" id="KW-1133">Transmembrane helix</keyword>
<organism evidence="7">
    <name type="scientific">marine metagenome</name>
    <dbReference type="NCBI Taxonomy" id="408172"/>
    <lineage>
        <taxon>unclassified sequences</taxon>
        <taxon>metagenomes</taxon>
        <taxon>ecological metagenomes</taxon>
    </lineage>
</organism>
<accession>A0A381P1L4</accession>
<comment type="subcellular location">
    <subcellularLocation>
        <location evidence="1">Cell membrane</location>
        <topology evidence="1">Multi-pass membrane protein</topology>
    </subcellularLocation>
</comment>
<reference evidence="7" key="1">
    <citation type="submission" date="2018-05" db="EMBL/GenBank/DDBJ databases">
        <authorList>
            <person name="Lanie J.A."/>
            <person name="Ng W.-L."/>
            <person name="Kazmierczak K.M."/>
            <person name="Andrzejewski T.M."/>
            <person name="Davidsen T.M."/>
            <person name="Wayne K.J."/>
            <person name="Tettelin H."/>
            <person name="Glass J.I."/>
            <person name="Rusch D."/>
            <person name="Podicherti R."/>
            <person name="Tsui H.-C.T."/>
            <person name="Winkler M.E."/>
        </authorList>
    </citation>
    <scope>NUCLEOTIDE SEQUENCE</scope>
</reference>
<dbReference type="EMBL" id="UINC01000718">
    <property type="protein sequence ID" value="SUZ60078.1"/>
    <property type="molecule type" value="Genomic_DNA"/>
</dbReference>
<keyword evidence="3 6" id="KW-0812">Transmembrane</keyword>
<evidence type="ECO:0000256" key="6">
    <source>
        <dbReference type="SAM" id="Phobius"/>
    </source>
</evidence>
<keyword evidence="5 6" id="KW-0472">Membrane</keyword>
<evidence type="ECO:0000256" key="2">
    <source>
        <dbReference type="ARBA" id="ARBA00022475"/>
    </source>
</evidence>
<dbReference type="AlphaFoldDB" id="A0A381P1L4"/>
<feature type="non-terminal residue" evidence="7">
    <location>
        <position position="1"/>
    </location>
</feature>
<keyword evidence="2" id="KW-1003">Cell membrane</keyword>
<evidence type="ECO:0008006" key="8">
    <source>
        <dbReference type="Google" id="ProtNLM"/>
    </source>
</evidence>
<evidence type="ECO:0000256" key="3">
    <source>
        <dbReference type="ARBA" id="ARBA00022692"/>
    </source>
</evidence>
<feature type="transmembrane region" description="Helical" evidence="6">
    <location>
        <begin position="84"/>
        <end position="111"/>
    </location>
</feature>